<evidence type="ECO:0000313" key="1">
    <source>
        <dbReference type="EMBL" id="QDV47959.1"/>
    </source>
</evidence>
<keyword evidence="2" id="KW-1185">Reference proteome</keyword>
<proteinExistence type="predicted"/>
<accession>A0A518I4C7</accession>
<organism evidence="1 2">
    <name type="scientific">Stieleria neptunia</name>
    <dbReference type="NCBI Taxonomy" id="2527979"/>
    <lineage>
        <taxon>Bacteria</taxon>
        <taxon>Pseudomonadati</taxon>
        <taxon>Planctomycetota</taxon>
        <taxon>Planctomycetia</taxon>
        <taxon>Pirellulales</taxon>
        <taxon>Pirellulaceae</taxon>
        <taxon>Stieleria</taxon>
    </lineage>
</organism>
<dbReference type="KEGG" id="snep:Enr13x_78710"/>
<evidence type="ECO:0000313" key="2">
    <source>
        <dbReference type="Proteomes" id="UP000319004"/>
    </source>
</evidence>
<dbReference type="AlphaFoldDB" id="A0A518I4C7"/>
<reference evidence="1 2" key="1">
    <citation type="submission" date="2019-03" db="EMBL/GenBank/DDBJ databases">
        <title>Deep-cultivation of Planctomycetes and their phenomic and genomic characterization uncovers novel biology.</title>
        <authorList>
            <person name="Wiegand S."/>
            <person name="Jogler M."/>
            <person name="Boedeker C."/>
            <person name="Pinto D."/>
            <person name="Vollmers J."/>
            <person name="Rivas-Marin E."/>
            <person name="Kohn T."/>
            <person name="Peeters S.H."/>
            <person name="Heuer A."/>
            <person name="Rast P."/>
            <person name="Oberbeckmann S."/>
            <person name="Bunk B."/>
            <person name="Jeske O."/>
            <person name="Meyerdierks A."/>
            <person name="Storesund J.E."/>
            <person name="Kallscheuer N."/>
            <person name="Luecker S."/>
            <person name="Lage O.M."/>
            <person name="Pohl T."/>
            <person name="Merkel B.J."/>
            <person name="Hornburger P."/>
            <person name="Mueller R.-W."/>
            <person name="Bruemmer F."/>
            <person name="Labrenz M."/>
            <person name="Spormann A.M."/>
            <person name="Op den Camp H."/>
            <person name="Overmann J."/>
            <person name="Amann R."/>
            <person name="Jetten M.S.M."/>
            <person name="Mascher T."/>
            <person name="Medema M.H."/>
            <person name="Devos D.P."/>
            <person name="Kaster A.-K."/>
            <person name="Ovreas L."/>
            <person name="Rohde M."/>
            <person name="Galperin M.Y."/>
            <person name="Jogler C."/>
        </authorList>
    </citation>
    <scope>NUCLEOTIDE SEQUENCE [LARGE SCALE GENOMIC DNA]</scope>
    <source>
        <strain evidence="1 2">Enr13</strain>
    </source>
</reference>
<dbReference type="Proteomes" id="UP000319004">
    <property type="component" value="Chromosome"/>
</dbReference>
<dbReference type="EMBL" id="CP037423">
    <property type="protein sequence ID" value="QDV47959.1"/>
    <property type="molecule type" value="Genomic_DNA"/>
</dbReference>
<gene>
    <name evidence="1" type="ORF">Enr13x_78710</name>
</gene>
<name>A0A518I4C7_9BACT</name>
<protein>
    <submittedName>
        <fullName evidence="1">Uncharacterized protein</fullName>
    </submittedName>
</protein>
<sequence length="72" mass="7976">MYDGPSGPSPARLCAALRKRTSSKDPFLGHDSKGTHILLKRFSNRFDVRELPRTPPGLAWDVIQETDRAGLA</sequence>